<dbReference type="InterPro" id="IPR004101">
    <property type="entry name" value="Mur_ligase_C"/>
</dbReference>
<dbReference type="GO" id="GO:0008841">
    <property type="term" value="F:dihydrofolate synthase activity"/>
    <property type="evidence" value="ECO:0007669"/>
    <property type="project" value="UniProtKB-EC"/>
</dbReference>
<protein>
    <recommendedName>
        <fullName evidence="8">Dihydrofolate synthase/folylpolyglutamate synthase</fullName>
        <ecNumber evidence="6">6.3.2.12</ecNumber>
        <ecNumber evidence="7">6.3.2.17</ecNumber>
    </recommendedName>
    <alternativeName>
        <fullName evidence="17">Folylpoly-gamma-glutamate synthetase-dihydrofolate synthetase</fullName>
    </alternativeName>
    <alternativeName>
        <fullName evidence="15">Folylpolyglutamate synthetase</fullName>
    </alternativeName>
    <alternativeName>
        <fullName evidence="16">Tetrahydrofolylpolyglutamate synthase</fullName>
    </alternativeName>
</protein>
<dbReference type="PANTHER" id="PTHR11136:SF0">
    <property type="entry name" value="DIHYDROFOLATE SYNTHETASE-RELATED"/>
    <property type="match status" value="1"/>
</dbReference>
<dbReference type="Gene3D" id="3.90.190.20">
    <property type="entry name" value="Mur ligase, C-terminal domain"/>
    <property type="match status" value="1"/>
</dbReference>
<dbReference type="GO" id="GO:0005524">
    <property type="term" value="F:ATP binding"/>
    <property type="evidence" value="ECO:0007669"/>
    <property type="project" value="UniProtKB-KW"/>
</dbReference>
<comment type="catalytic activity">
    <reaction evidence="18">
        <text>(6S)-5,6,7,8-tetrahydrofolyl-(gamma-L-Glu)(n) + L-glutamate + ATP = (6S)-5,6,7,8-tetrahydrofolyl-(gamma-L-Glu)(n+1) + ADP + phosphate + H(+)</text>
        <dbReference type="Rhea" id="RHEA:10580"/>
        <dbReference type="Rhea" id="RHEA-COMP:14738"/>
        <dbReference type="Rhea" id="RHEA-COMP:14740"/>
        <dbReference type="ChEBI" id="CHEBI:15378"/>
        <dbReference type="ChEBI" id="CHEBI:29985"/>
        <dbReference type="ChEBI" id="CHEBI:30616"/>
        <dbReference type="ChEBI" id="CHEBI:43474"/>
        <dbReference type="ChEBI" id="CHEBI:141005"/>
        <dbReference type="ChEBI" id="CHEBI:456216"/>
        <dbReference type="EC" id="6.3.2.17"/>
    </reaction>
</comment>
<dbReference type="EC" id="6.3.2.17" evidence="7"/>
<feature type="domain" description="Mur ligase C-terminal" evidence="23">
    <location>
        <begin position="293"/>
        <end position="410"/>
    </location>
</feature>
<organism evidence="25 26">
    <name type="scientific">Humidesulfovibrio mexicanus</name>
    <dbReference type="NCBI Taxonomy" id="147047"/>
    <lineage>
        <taxon>Bacteria</taxon>
        <taxon>Pseudomonadati</taxon>
        <taxon>Thermodesulfobacteriota</taxon>
        <taxon>Desulfovibrionia</taxon>
        <taxon>Desulfovibrionales</taxon>
        <taxon>Desulfovibrionaceae</taxon>
        <taxon>Humidesulfovibrio</taxon>
    </lineage>
</organism>
<evidence type="ECO:0000256" key="21">
    <source>
        <dbReference type="ARBA" id="ARBA00049161"/>
    </source>
</evidence>
<evidence type="ECO:0000256" key="10">
    <source>
        <dbReference type="ARBA" id="ARBA00022723"/>
    </source>
</evidence>
<dbReference type="InterPro" id="IPR036565">
    <property type="entry name" value="Mur-like_cat_sf"/>
</dbReference>
<evidence type="ECO:0000256" key="22">
    <source>
        <dbReference type="PIRNR" id="PIRNR001563"/>
    </source>
</evidence>
<keyword evidence="13" id="KW-0460">Magnesium</keyword>
<keyword evidence="9 22" id="KW-0436">Ligase</keyword>
<comment type="catalytic activity">
    <reaction evidence="21">
        <text>7,8-dihydropteroate + L-glutamate + ATP = 7,8-dihydrofolate + ADP + phosphate + H(+)</text>
        <dbReference type="Rhea" id="RHEA:23584"/>
        <dbReference type="ChEBI" id="CHEBI:15378"/>
        <dbReference type="ChEBI" id="CHEBI:17839"/>
        <dbReference type="ChEBI" id="CHEBI:29985"/>
        <dbReference type="ChEBI" id="CHEBI:30616"/>
        <dbReference type="ChEBI" id="CHEBI:43474"/>
        <dbReference type="ChEBI" id="CHEBI:57451"/>
        <dbReference type="ChEBI" id="CHEBI:456216"/>
        <dbReference type="EC" id="6.3.2.12"/>
    </reaction>
</comment>
<evidence type="ECO:0000256" key="3">
    <source>
        <dbReference type="ARBA" id="ARBA00004799"/>
    </source>
</evidence>
<evidence type="ECO:0000256" key="18">
    <source>
        <dbReference type="ARBA" id="ARBA00047493"/>
    </source>
</evidence>
<keyword evidence="10" id="KW-0479">Metal-binding</keyword>
<dbReference type="FunFam" id="3.40.1190.10:FF:000011">
    <property type="entry name" value="Folylpolyglutamate synthase/dihydrofolate synthase"/>
    <property type="match status" value="1"/>
</dbReference>
<evidence type="ECO:0000256" key="20">
    <source>
        <dbReference type="ARBA" id="ARBA00049035"/>
    </source>
</evidence>
<evidence type="ECO:0000256" key="2">
    <source>
        <dbReference type="ARBA" id="ARBA00002714"/>
    </source>
</evidence>
<dbReference type="RefSeq" id="WP_235641522.1">
    <property type="nucleotide sequence ID" value="NZ_FZOC01000002.1"/>
</dbReference>
<evidence type="ECO:0000256" key="4">
    <source>
        <dbReference type="ARBA" id="ARBA00005150"/>
    </source>
</evidence>
<evidence type="ECO:0000256" key="5">
    <source>
        <dbReference type="ARBA" id="ARBA00008276"/>
    </source>
</evidence>
<evidence type="ECO:0000259" key="24">
    <source>
        <dbReference type="Pfam" id="PF08245"/>
    </source>
</evidence>
<evidence type="ECO:0000256" key="9">
    <source>
        <dbReference type="ARBA" id="ARBA00022598"/>
    </source>
</evidence>
<dbReference type="PROSITE" id="PS01012">
    <property type="entry name" value="FOLYLPOLYGLU_SYNT_2"/>
    <property type="match status" value="1"/>
</dbReference>
<dbReference type="SUPFAM" id="SSF53244">
    <property type="entry name" value="MurD-like peptide ligases, peptide-binding domain"/>
    <property type="match status" value="1"/>
</dbReference>
<dbReference type="SUPFAM" id="SSF53623">
    <property type="entry name" value="MurD-like peptide ligases, catalytic domain"/>
    <property type="match status" value="1"/>
</dbReference>
<dbReference type="Pfam" id="PF08245">
    <property type="entry name" value="Mur_ligase_M"/>
    <property type="match status" value="1"/>
</dbReference>
<keyword evidence="26" id="KW-1185">Reference proteome</keyword>
<comment type="pathway">
    <text evidence="3">Cofactor biosynthesis; tetrahydrofolate biosynthesis; 7,8-dihydrofolate from 2-amino-4-hydroxy-6-hydroxymethyl-7,8-dihydropteridine diphosphate and 4-aminobenzoate: step 2/2.</text>
</comment>
<dbReference type="InterPro" id="IPR013221">
    <property type="entry name" value="Mur_ligase_cen"/>
</dbReference>
<evidence type="ECO:0000256" key="7">
    <source>
        <dbReference type="ARBA" id="ARBA00013025"/>
    </source>
</evidence>
<keyword evidence="14" id="KW-0289">Folate biosynthesis</keyword>
<sequence length="439" mass="46987">MTHTYEDFLARLDELGVFHMDLSLDRMAAFVKRAGQPGFPVLHVVGTNGKGSTSTVLAELLSTHGLRVGLFLSPHFVSVRERVLVDGAMLSEETWARLGARAFELAEGLGLTYFEVLTAVALLAFQEAGCGVAVMEAGLGGRFDATNVLNPALTVFTPIAMDHMNVLGDTLEKIAEDKAGAMRPDAVAVSAPQEPAAWAVLEARAAAVGAELVPATEVLRYSRRSGRVEPGGHARYVRTVRHIDEAWLALAGAHQEQNARTALAAFHVLAARMRLPVSADACREALRRAFIPGRMQIVADAPGLPSLLILDGGHNAHGLAALKRSLEDEGIRPVAVVVGCLRDKPLDRMLPLVRAIAGEAPAYAVGIPSCPRALGPGELAVQLGSGSAPDVHWALKRLQDANGPVLVCGSLYLLGEFYTQHPWLLERRQAVSDLGRFRQ</sequence>
<gene>
    <name evidence="25" type="ORF">SAMN04488503_1291</name>
</gene>
<dbReference type="GO" id="GO:0005737">
    <property type="term" value="C:cytoplasm"/>
    <property type="evidence" value="ECO:0007669"/>
    <property type="project" value="TreeGrafter"/>
</dbReference>
<evidence type="ECO:0000256" key="16">
    <source>
        <dbReference type="ARBA" id="ARBA00030592"/>
    </source>
</evidence>
<evidence type="ECO:0000256" key="11">
    <source>
        <dbReference type="ARBA" id="ARBA00022741"/>
    </source>
</evidence>
<dbReference type="GO" id="GO:0046872">
    <property type="term" value="F:metal ion binding"/>
    <property type="evidence" value="ECO:0007669"/>
    <property type="project" value="UniProtKB-KW"/>
</dbReference>
<evidence type="ECO:0000256" key="19">
    <source>
        <dbReference type="ARBA" id="ARBA00047808"/>
    </source>
</evidence>
<dbReference type="AlphaFoldDB" id="A0A238Z616"/>
<evidence type="ECO:0000256" key="6">
    <source>
        <dbReference type="ARBA" id="ARBA00013023"/>
    </source>
</evidence>
<evidence type="ECO:0000313" key="25">
    <source>
        <dbReference type="EMBL" id="SNR78925.1"/>
    </source>
</evidence>
<dbReference type="Gene3D" id="3.40.1190.10">
    <property type="entry name" value="Mur-like, catalytic domain"/>
    <property type="match status" value="1"/>
</dbReference>
<comment type="function">
    <text evidence="2">Functions in two distinct reactions of the de novo folate biosynthetic pathway. Catalyzes the addition of a glutamate residue to dihydropteroate (7,8-dihydropteroate or H2Pte) to form dihydrofolate (7,8-dihydrofolate monoglutamate or H2Pte-Glu). Also catalyzes successive additions of L-glutamate to tetrahydrofolate or 10-formyltetrahydrofolate or 5,10-methylenetetrahydrofolate, leading to folylpolyglutamate derivatives.</text>
</comment>
<evidence type="ECO:0000256" key="12">
    <source>
        <dbReference type="ARBA" id="ARBA00022840"/>
    </source>
</evidence>
<keyword evidence="11 22" id="KW-0547">Nucleotide-binding</keyword>
<proteinExistence type="inferred from homology"/>
<evidence type="ECO:0000256" key="1">
    <source>
        <dbReference type="ARBA" id="ARBA00001946"/>
    </source>
</evidence>
<dbReference type="Proteomes" id="UP000198324">
    <property type="component" value="Unassembled WGS sequence"/>
</dbReference>
<comment type="catalytic activity">
    <reaction evidence="19">
        <text>10-formyltetrahydrofolyl-(gamma-L-Glu)(n) + L-glutamate + ATP = 10-formyltetrahydrofolyl-(gamma-L-Glu)(n+1) + ADP + phosphate + H(+)</text>
        <dbReference type="Rhea" id="RHEA:51904"/>
        <dbReference type="Rhea" id="RHEA-COMP:13088"/>
        <dbReference type="Rhea" id="RHEA-COMP:14300"/>
        <dbReference type="ChEBI" id="CHEBI:15378"/>
        <dbReference type="ChEBI" id="CHEBI:29985"/>
        <dbReference type="ChEBI" id="CHEBI:30616"/>
        <dbReference type="ChEBI" id="CHEBI:43474"/>
        <dbReference type="ChEBI" id="CHEBI:134413"/>
        <dbReference type="ChEBI" id="CHEBI:456216"/>
        <dbReference type="EC" id="6.3.2.17"/>
    </reaction>
</comment>
<evidence type="ECO:0000256" key="13">
    <source>
        <dbReference type="ARBA" id="ARBA00022842"/>
    </source>
</evidence>
<dbReference type="GO" id="GO:0046654">
    <property type="term" value="P:tetrahydrofolate biosynthetic process"/>
    <property type="evidence" value="ECO:0007669"/>
    <property type="project" value="UniProtKB-UniPathway"/>
</dbReference>
<dbReference type="PANTHER" id="PTHR11136">
    <property type="entry name" value="FOLYLPOLYGLUTAMATE SYNTHASE-RELATED"/>
    <property type="match status" value="1"/>
</dbReference>
<evidence type="ECO:0000259" key="23">
    <source>
        <dbReference type="Pfam" id="PF02875"/>
    </source>
</evidence>
<reference evidence="25 26" key="1">
    <citation type="submission" date="2017-06" db="EMBL/GenBank/DDBJ databases">
        <authorList>
            <person name="Kim H.J."/>
            <person name="Triplett B.A."/>
        </authorList>
    </citation>
    <scope>NUCLEOTIDE SEQUENCE [LARGE SCALE GENOMIC DNA]</scope>
    <source>
        <strain evidence="25 26">DSM 13116</strain>
    </source>
</reference>
<evidence type="ECO:0000256" key="15">
    <source>
        <dbReference type="ARBA" id="ARBA00030048"/>
    </source>
</evidence>
<comment type="catalytic activity">
    <reaction evidence="20">
        <text>(6R)-5,10-methylenetetrahydrofolyl-(gamma-L-Glu)(n) + L-glutamate + ATP = (6R)-5,10-methylenetetrahydrofolyl-(gamma-L-Glu)(n+1) + ADP + phosphate + H(+)</text>
        <dbReference type="Rhea" id="RHEA:51912"/>
        <dbReference type="Rhea" id="RHEA-COMP:13257"/>
        <dbReference type="Rhea" id="RHEA-COMP:13258"/>
        <dbReference type="ChEBI" id="CHEBI:15378"/>
        <dbReference type="ChEBI" id="CHEBI:29985"/>
        <dbReference type="ChEBI" id="CHEBI:30616"/>
        <dbReference type="ChEBI" id="CHEBI:43474"/>
        <dbReference type="ChEBI" id="CHEBI:136572"/>
        <dbReference type="ChEBI" id="CHEBI:456216"/>
        <dbReference type="EC" id="6.3.2.17"/>
    </reaction>
</comment>
<dbReference type="InterPro" id="IPR036615">
    <property type="entry name" value="Mur_ligase_C_dom_sf"/>
</dbReference>
<name>A0A238Z616_9BACT</name>
<dbReference type="PIRSF" id="PIRSF001563">
    <property type="entry name" value="Folylpolyglu_synth"/>
    <property type="match status" value="1"/>
</dbReference>
<evidence type="ECO:0000256" key="17">
    <source>
        <dbReference type="ARBA" id="ARBA00032510"/>
    </source>
</evidence>
<comment type="pathway">
    <text evidence="4">Cofactor biosynthesis; tetrahydrofolylpolyglutamate biosynthesis.</text>
</comment>
<evidence type="ECO:0000256" key="14">
    <source>
        <dbReference type="ARBA" id="ARBA00022909"/>
    </source>
</evidence>
<dbReference type="InterPro" id="IPR001645">
    <property type="entry name" value="Folylpolyglutamate_synth"/>
</dbReference>
<evidence type="ECO:0000313" key="26">
    <source>
        <dbReference type="Proteomes" id="UP000198324"/>
    </source>
</evidence>
<dbReference type="Pfam" id="PF02875">
    <property type="entry name" value="Mur_ligase_C"/>
    <property type="match status" value="1"/>
</dbReference>
<dbReference type="GO" id="GO:0046656">
    <property type="term" value="P:folic acid biosynthetic process"/>
    <property type="evidence" value="ECO:0007669"/>
    <property type="project" value="UniProtKB-KW"/>
</dbReference>
<comment type="similarity">
    <text evidence="5 22">Belongs to the folylpolyglutamate synthase family.</text>
</comment>
<dbReference type="EC" id="6.3.2.12" evidence="6"/>
<evidence type="ECO:0000256" key="8">
    <source>
        <dbReference type="ARBA" id="ARBA00019357"/>
    </source>
</evidence>
<accession>A0A238Z616</accession>
<dbReference type="NCBIfam" id="TIGR01499">
    <property type="entry name" value="folC"/>
    <property type="match status" value="1"/>
</dbReference>
<comment type="cofactor">
    <cofactor evidence="1">
        <name>Mg(2+)</name>
        <dbReference type="ChEBI" id="CHEBI:18420"/>
    </cofactor>
</comment>
<dbReference type="InterPro" id="IPR018109">
    <property type="entry name" value="Folylpolyglutamate_synth_CS"/>
</dbReference>
<keyword evidence="12 22" id="KW-0067">ATP-binding</keyword>
<dbReference type="EMBL" id="FZOC01000002">
    <property type="protein sequence ID" value="SNR78925.1"/>
    <property type="molecule type" value="Genomic_DNA"/>
</dbReference>
<feature type="domain" description="Mur ligase central" evidence="24">
    <location>
        <begin position="44"/>
        <end position="193"/>
    </location>
</feature>
<dbReference type="GO" id="GO:0004326">
    <property type="term" value="F:tetrahydrofolylpolyglutamate synthase activity"/>
    <property type="evidence" value="ECO:0007669"/>
    <property type="project" value="UniProtKB-EC"/>
</dbReference>
<dbReference type="UniPathway" id="UPA00077">
    <property type="reaction ID" value="UER00157"/>
</dbReference>